<feature type="region of interest" description="Disordered" evidence="2">
    <location>
        <begin position="344"/>
        <end position="366"/>
    </location>
</feature>
<evidence type="ECO:0000256" key="2">
    <source>
        <dbReference type="SAM" id="MobiDB-lite"/>
    </source>
</evidence>
<feature type="compositionally biased region" description="Polar residues" evidence="2">
    <location>
        <begin position="354"/>
        <end position="363"/>
    </location>
</feature>
<dbReference type="OrthoDB" id="5355161at2759"/>
<proteinExistence type="predicted"/>
<dbReference type="AlphaFoldDB" id="A0A9W4XKA1"/>
<protein>
    <recommendedName>
        <fullName evidence="3">Zn(2)-C6 fungal-type domain-containing protein</fullName>
    </recommendedName>
</protein>
<dbReference type="PROSITE" id="PS50048">
    <property type="entry name" value="ZN2_CY6_FUNGAL_2"/>
    <property type="match status" value="1"/>
</dbReference>
<dbReference type="InterPro" id="IPR036864">
    <property type="entry name" value="Zn2-C6_fun-type_DNA-bd_sf"/>
</dbReference>
<dbReference type="Proteomes" id="UP001152607">
    <property type="component" value="Unassembled WGS sequence"/>
</dbReference>
<evidence type="ECO:0000259" key="3">
    <source>
        <dbReference type="PROSITE" id="PS50048"/>
    </source>
</evidence>
<dbReference type="InterPro" id="IPR001138">
    <property type="entry name" value="Zn2Cys6_DnaBD"/>
</dbReference>
<organism evidence="4 5">
    <name type="scientific">Periconia digitata</name>
    <dbReference type="NCBI Taxonomy" id="1303443"/>
    <lineage>
        <taxon>Eukaryota</taxon>
        <taxon>Fungi</taxon>
        <taxon>Dikarya</taxon>
        <taxon>Ascomycota</taxon>
        <taxon>Pezizomycotina</taxon>
        <taxon>Dothideomycetes</taxon>
        <taxon>Pleosporomycetidae</taxon>
        <taxon>Pleosporales</taxon>
        <taxon>Massarineae</taxon>
        <taxon>Periconiaceae</taxon>
        <taxon>Periconia</taxon>
    </lineage>
</organism>
<comment type="caution">
    <text evidence="4">The sequence shown here is derived from an EMBL/GenBank/DDBJ whole genome shotgun (WGS) entry which is preliminary data.</text>
</comment>
<keyword evidence="5" id="KW-1185">Reference proteome</keyword>
<gene>
    <name evidence="4" type="ORF">PDIGIT_LOCUS8135</name>
</gene>
<dbReference type="GO" id="GO:0000981">
    <property type="term" value="F:DNA-binding transcription factor activity, RNA polymerase II-specific"/>
    <property type="evidence" value="ECO:0007669"/>
    <property type="project" value="InterPro"/>
</dbReference>
<keyword evidence="1" id="KW-0539">Nucleus</keyword>
<dbReference type="SUPFAM" id="SSF57701">
    <property type="entry name" value="Zn2/Cys6 DNA-binding domain"/>
    <property type="match status" value="1"/>
</dbReference>
<name>A0A9W4XKA1_9PLEO</name>
<evidence type="ECO:0000256" key="1">
    <source>
        <dbReference type="ARBA" id="ARBA00023242"/>
    </source>
</evidence>
<dbReference type="Gene3D" id="4.10.240.10">
    <property type="entry name" value="Zn(2)-C6 fungal-type DNA-binding domain"/>
    <property type="match status" value="1"/>
</dbReference>
<dbReference type="CDD" id="cd00067">
    <property type="entry name" value="GAL4"/>
    <property type="match status" value="1"/>
</dbReference>
<accession>A0A9W4XKA1</accession>
<evidence type="ECO:0000313" key="5">
    <source>
        <dbReference type="Proteomes" id="UP001152607"/>
    </source>
</evidence>
<dbReference type="EMBL" id="CAOQHR010000005">
    <property type="protein sequence ID" value="CAI6335059.1"/>
    <property type="molecule type" value="Genomic_DNA"/>
</dbReference>
<dbReference type="PRINTS" id="PR00755">
    <property type="entry name" value="AFLATOXINBRP"/>
</dbReference>
<dbReference type="GO" id="GO:0008270">
    <property type="term" value="F:zinc ion binding"/>
    <property type="evidence" value="ECO:0007669"/>
    <property type="project" value="InterPro"/>
</dbReference>
<evidence type="ECO:0000313" key="4">
    <source>
        <dbReference type="EMBL" id="CAI6335059.1"/>
    </source>
</evidence>
<reference evidence="4" key="1">
    <citation type="submission" date="2023-01" db="EMBL/GenBank/DDBJ databases">
        <authorList>
            <person name="Van Ghelder C."/>
            <person name="Rancurel C."/>
        </authorList>
    </citation>
    <scope>NUCLEOTIDE SEQUENCE</scope>
    <source>
        <strain evidence="4">CNCM I-4278</strain>
    </source>
</reference>
<sequence length="491" mass="54878">MPAVPRRKCCIPCASAKRSCDKQVPECQRCIDRDIDCSYPLPKRSRRRRDIPFSESAVTEHVGSQPQDLPFIHPTTMGDSSSMNEGSYINTADLDFAYGWETVTQDQIELNVPLVDDMTFPYMPLTTIMSGTLPQPPSIPPLPQQLSATITTATQPPIFNSTNLTKPSCPWFLEEETWALKHCDETPSSSALLELDPFINSVKDMLKNWVQNGHNNFIHHRLYVKGMSTCLQDAFTTLASYMTAHTPTVKQTILQIAEERCARLVEQKGDIHNVDSATSGFYGGSVIQEGILTQLARVHALFVYEFIRLFDGEIRVRASAELQLSTLRKWTTSLRETIQQYRGDDTLVTPNPAGGNQQDQTHTQSDKDYSAATASWHLWILTESVRRSHLIIDAVANIYQTMTKGWAECAGAVMFTARAGLWDAETATKWCRLSGGGTSPLLVKSLSPGPIIASYKAGEVDSFARMYWTFIVGRERIEWWAERSGLEGIVG</sequence>
<feature type="domain" description="Zn(2)-C6 fungal-type" evidence="3">
    <location>
        <begin position="9"/>
        <end position="39"/>
    </location>
</feature>